<dbReference type="InterPro" id="IPR034325">
    <property type="entry name" value="S-100_dom"/>
</dbReference>
<evidence type="ECO:0000313" key="4">
    <source>
        <dbReference type="EMBL" id="KAG5264386.1"/>
    </source>
</evidence>
<dbReference type="GO" id="GO:0046914">
    <property type="term" value="F:transition metal ion binding"/>
    <property type="evidence" value="ECO:0007669"/>
    <property type="project" value="InterPro"/>
</dbReference>
<evidence type="ECO:0000256" key="2">
    <source>
        <dbReference type="ARBA" id="ARBA00022837"/>
    </source>
</evidence>
<dbReference type="PROSITE" id="PS00018">
    <property type="entry name" value="EF_HAND_1"/>
    <property type="match status" value="1"/>
</dbReference>
<name>A0AAV6FVI4_9TELE</name>
<dbReference type="GO" id="GO:0048306">
    <property type="term" value="F:calcium-dependent protein binding"/>
    <property type="evidence" value="ECO:0007669"/>
    <property type="project" value="TreeGrafter"/>
</dbReference>
<proteinExistence type="predicted"/>
<dbReference type="InterPro" id="IPR018247">
    <property type="entry name" value="EF_Hand_1_Ca_BS"/>
</dbReference>
<dbReference type="Gene3D" id="1.10.238.10">
    <property type="entry name" value="EF-hand"/>
    <property type="match status" value="1"/>
</dbReference>
<dbReference type="SMART" id="SM01394">
    <property type="entry name" value="S_100"/>
    <property type="match status" value="1"/>
</dbReference>
<dbReference type="GO" id="GO:0005509">
    <property type="term" value="F:calcium ion binding"/>
    <property type="evidence" value="ECO:0007669"/>
    <property type="project" value="InterPro"/>
</dbReference>
<dbReference type="GO" id="GO:0005615">
    <property type="term" value="C:extracellular space"/>
    <property type="evidence" value="ECO:0007669"/>
    <property type="project" value="TreeGrafter"/>
</dbReference>
<accession>A0AAV6FVI4</accession>
<feature type="domain" description="EF-hand" evidence="3">
    <location>
        <begin position="46"/>
        <end position="81"/>
    </location>
</feature>
<dbReference type="InterPro" id="IPR011992">
    <property type="entry name" value="EF-hand-dom_pair"/>
</dbReference>
<dbReference type="PROSITE" id="PS50222">
    <property type="entry name" value="EF_HAND_2"/>
    <property type="match status" value="1"/>
</dbReference>
<keyword evidence="2" id="KW-0106">Calcium</keyword>
<reference evidence="4" key="1">
    <citation type="submission" date="2020-10" db="EMBL/GenBank/DDBJ databases">
        <title>Chromosome-scale genome assembly of the Allis shad, Alosa alosa.</title>
        <authorList>
            <person name="Margot Z."/>
            <person name="Christophe K."/>
            <person name="Cabau C."/>
            <person name="Louis A."/>
            <person name="Berthelot C."/>
            <person name="Parey E."/>
            <person name="Roest Crollius H."/>
            <person name="Montfort J."/>
            <person name="Robinson-Rechavi M."/>
            <person name="Bucao C."/>
            <person name="Bouchez O."/>
            <person name="Gislard M."/>
            <person name="Lluch J."/>
            <person name="Milhes M."/>
            <person name="Lampietro C."/>
            <person name="Lopez Roques C."/>
            <person name="Donnadieu C."/>
            <person name="Braasch I."/>
            <person name="Desvignes T."/>
            <person name="Postlethwait J."/>
            <person name="Bobe J."/>
            <person name="Guiguen Y."/>
        </authorList>
    </citation>
    <scope>NUCLEOTIDE SEQUENCE</scope>
    <source>
        <strain evidence="4">M-15738</strain>
        <tissue evidence="4">Blood</tissue>
    </source>
</reference>
<keyword evidence="1" id="KW-0479">Metal-binding</keyword>
<dbReference type="InterPro" id="IPR013787">
    <property type="entry name" value="S100_Ca-bd_sub"/>
</dbReference>
<dbReference type="SUPFAM" id="SSF47473">
    <property type="entry name" value="EF-hand"/>
    <property type="match status" value="1"/>
</dbReference>
<dbReference type="EMBL" id="JADWDJ010000020">
    <property type="protein sequence ID" value="KAG5264386.1"/>
    <property type="molecule type" value="Genomic_DNA"/>
</dbReference>
<dbReference type="AlphaFoldDB" id="A0AAV6FVI4"/>
<organism evidence="4 5">
    <name type="scientific">Alosa alosa</name>
    <name type="common">allis shad</name>
    <dbReference type="NCBI Taxonomy" id="278164"/>
    <lineage>
        <taxon>Eukaryota</taxon>
        <taxon>Metazoa</taxon>
        <taxon>Chordata</taxon>
        <taxon>Craniata</taxon>
        <taxon>Vertebrata</taxon>
        <taxon>Euteleostomi</taxon>
        <taxon>Actinopterygii</taxon>
        <taxon>Neopterygii</taxon>
        <taxon>Teleostei</taxon>
        <taxon>Clupei</taxon>
        <taxon>Clupeiformes</taxon>
        <taxon>Clupeoidei</taxon>
        <taxon>Clupeidae</taxon>
        <taxon>Alosa</taxon>
    </lineage>
</organism>
<dbReference type="InterPro" id="IPR002048">
    <property type="entry name" value="EF_hand_dom"/>
</dbReference>
<dbReference type="GO" id="GO:0048471">
    <property type="term" value="C:perinuclear region of cytoplasm"/>
    <property type="evidence" value="ECO:0007669"/>
    <property type="project" value="TreeGrafter"/>
</dbReference>
<comment type="caution">
    <text evidence="4">The sequence shown here is derived from an EMBL/GenBank/DDBJ whole genome shotgun (WGS) entry which is preliminary data.</text>
</comment>
<gene>
    <name evidence="4" type="ORF">AALO_G00253220</name>
</gene>
<evidence type="ECO:0000313" key="5">
    <source>
        <dbReference type="Proteomes" id="UP000823561"/>
    </source>
</evidence>
<dbReference type="PANTHER" id="PTHR11639:SF130">
    <property type="entry name" value="PROTEIN S100-A11"/>
    <property type="match status" value="1"/>
</dbReference>
<protein>
    <recommendedName>
        <fullName evidence="3">EF-hand domain-containing protein</fullName>
    </recommendedName>
</protein>
<keyword evidence="5" id="KW-1185">Reference proteome</keyword>
<evidence type="ECO:0000259" key="3">
    <source>
        <dbReference type="PROSITE" id="PS50222"/>
    </source>
</evidence>
<dbReference type="Pfam" id="PF01023">
    <property type="entry name" value="S_100"/>
    <property type="match status" value="1"/>
</dbReference>
<dbReference type="Proteomes" id="UP000823561">
    <property type="component" value="Chromosome 20"/>
</dbReference>
<dbReference type="PANTHER" id="PTHR11639">
    <property type="entry name" value="S100 CALCIUM-BINDING PROTEIN"/>
    <property type="match status" value="1"/>
</dbReference>
<evidence type="ECO:0000256" key="1">
    <source>
        <dbReference type="ARBA" id="ARBA00022723"/>
    </source>
</evidence>
<sequence>MESAINTLVCQFKTFAGKDGSATTLSKDEFKSLVVSQLPTLVKNASDPGVIDQLMSSLDQNNDGELTFMEFWQLIGSVASKHSGLC</sequence>
<dbReference type="CDD" id="cd00213">
    <property type="entry name" value="S-100"/>
    <property type="match status" value="1"/>
</dbReference>